<dbReference type="GO" id="GO:0008168">
    <property type="term" value="F:methyltransferase activity"/>
    <property type="evidence" value="ECO:0007669"/>
    <property type="project" value="UniProtKB-KW"/>
</dbReference>
<dbReference type="SUPFAM" id="SSF53335">
    <property type="entry name" value="S-adenosyl-L-methionine-dependent methyltransferases"/>
    <property type="match status" value="1"/>
</dbReference>
<feature type="domain" description="Methyltransferase" evidence="1">
    <location>
        <begin position="63"/>
        <end position="134"/>
    </location>
</feature>
<evidence type="ECO:0000313" key="2">
    <source>
        <dbReference type="EMBL" id="TCP95371.1"/>
    </source>
</evidence>
<dbReference type="InterPro" id="IPR029063">
    <property type="entry name" value="SAM-dependent_MTases_sf"/>
</dbReference>
<dbReference type="EMBL" id="SLYB01000009">
    <property type="protein sequence ID" value="TCP95371.1"/>
    <property type="molecule type" value="Genomic_DNA"/>
</dbReference>
<comment type="caution">
    <text evidence="2">The sequence shown here is derived from an EMBL/GenBank/DDBJ whole genome shotgun (WGS) entry which is preliminary data.</text>
</comment>
<keyword evidence="2" id="KW-0489">Methyltransferase</keyword>
<proteinExistence type="predicted"/>
<organism evidence="2 3">
    <name type="scientific">Cricetibacter osteomyelitidis</name>
    <dbReference type="NCBI Taxonomy" id="1521931"/>
    <lineage>
        <taxon>Bacteria</taxon>
        <taxon>Pseudomonadati</taxon>
        <taxon>Pseudomonadota</taxon>
        <taxon>Gammaproteobacteria</taxon>
        <taxon>Pasteurellales</taxon>
        <taxon>Pasteurellaceae</taxon>
        <taxon>Cricetibacter</taxon>
    </lineage>
</organism>
<accession>A0A4R2T1X7</accession>
<dbReference type="GO" id="GO:0032259">
    <property type="term" value="P:methylation"/>
    <property type="evidence" value="ECO:0007669"/>
    <property type="project" value="UniProtKB-KW"/>
</dbReference>
<dbReference type="CDD" id="cd02440">
    <property type="entry name" value="AdoMet_MTases"/>
    <property type="match status" value="1"/>
</dbReference>
<dbReference type="AlphaFoldDB" id="A0A4R2T1X7"/>
<dbReference type="OrthoDB" id="9795085at2"/>
<evidence type="ECO:0000313" key="3">
    <source>
        <dbReference type="Proteomes" id="UP000295763"/>
    </source>
</evidence>
<sequence>MIINNIDFGELYRNHIQLATREPKRPEDWDKKAEQMLNSEFDLNNDYVQDFLSRMMFGNDDTVLDVGCGGGAIGLALADKVKQVYALDYSPKMLEVVQQRAERLGIQNITTILNSWDENWEHIPECDICVASRSTMVNDIEDAIYKLNSKARKAVYLTMTVDKDFISQDILRYIGRDSVGFPSYIYAVNILHQQGYRATVNFMDTHSCMTPAPQKVDVQDFIRSVQWSIGELNNKEIALLQQYFTKHQNNLIVRPPQRIWAFVSWQK</sequence>
<keyword evidence="2" id="KW-0808">Transferase</keyword>
<reference evidence="2 3" key="1">
    <citation type="submission" date="2019-03" db="EMBL/GenBank/DDBJ databases">
        <title>Genomic Encyclopedia of Type Strains, Phase IV (KMG-IV): sequencing the most valuable type-strain genomes for metagenomic binning, comparative biology and taxonomic classification.</title>
        <authorList>
            <person name="Goeker M."/>
        </authorList>
    </citation>
    <scope>NUCLEOTIDE SEQUENCE [LARGE SCALE GENOMIC DNA]</scope>
    <source>
        <strain evidence="2 3">DSM 28404</strain>
    </source>
</reference>
<dbReference type="InterPro" id="IPR041698">
    <property type="entry name" value="Methyltransf_25"/>
</dbReference>
<gene>
    <name evidence="2" type="ORF">EDC44_10965</name>
</gene>
<dbReference type="Gene3D" id="3.40.50.150">
    <property type="entry name" value="Vaccinia Virus protein VP39"/>
    <property type="match status" value="1"/>
</dbReference>
<dbReference type="Proteomes" id="UP000295763">
    <property type="component" value="Unassembled WGS sequence"/>
</dbReference>
<protein>
    <submittedName>
        <fullName evidence="2">Methyltransferase family protein</fullName>
    </submittedName>
</protein>
<dbReference type="Pfam" id="PF13649">
    <property type="entry name" value="Methyltransf_25"/>
    <property type="match status" value="1"/>
</dbReference>
<evidence type="ECO:0000259" key="1">
    <source>
        <dbReference type="Pfam" id="PF13649"/>
    </source>
</evidence>
<name>A0A4R2T1X7_9PAST</name>
<keyword evidence="3" id="KW-1185">Reference proteome</keyword>
<dbReference type="RefSeq" id="WP_131976362.1">
    <property type="nucleotide sequence ID" value="NZ_SLYB01000009.1"/>
</dbReference>